<dbReference type="AlphaFoldDB" id="A0A3M7RU38"/>
<comment type="caution">
    <text evidence="1">The sequence shown here is derived from an EMBL/GenBank/DDBJ whole genome shotgun (WGS) entry which is preliminary data.</text>
</comment>
<gene>
    <name evidence="1" type="ORF">BpHYR1_013691</name>
</gene>
<organism evidence="1 2">
    <name type="scientific">Brachionus plicatilis</name>
    <name type="common">Marine rotifer</name>
    <name type="synonym">Brachionus muelleri</name>
    <dbReference type="NCBI Taxonomy" id="10195"/>
    <lineage>
        <taxon>Eukaryota</taxon>
        <taxon>Metazoa</taxon>
        <taxon>Spiralia</taxon>
        <taxon>Gnathifera</taxon>
        <taxon>Rotifera</taxon>
        <taxon>Eurotatoria</taxon>
        <taxon>Monogononta</taxon>
        <taxon>Pseudotrocha</taxon>
        <taxon>Ploima</taxon>
        <taxon>Brachionidae</taxon>
        <taxon>Brachionus</taxon>
    </lineage>
</organism>
<accession>A0A3M7RU38</accession>
<dbReference type="Proteomes" id="UP000276133">
    <property type="component" value="Unassembled WGS sequence"/>
</dbReference>
<keyword evidence="2" id="KW-1185">Reference proteome</keyword>
<evidence type="ECO:0000313" key="1">
    <source>
        <dbReference type="EMBL" id="RNA26855.1"/>
    </source>
</evidence>
<reference evidence="1 2" key="1">
    <citation type="journal article" date="2018" name="Sci. Rep.">
        <title>Genomic signatures of local adaptation to the degree of environmental predictability in rotifers.</title>
        <authorList>
            <person name="Franch-Gras L."/>
            <person name="Hahn C."/>
            <person name="Garcia-Roger E.M."/>
            <person name="Carmona M.J."/>
            <person name="Serra M."/>
            <person name="Gomez A."/>
        </authorList>
    </citation>
    <scope>NUCLEOTIDE SEQUENCE [LARGE SCALE GENOMIC DNA]</scope>
    <source>
        <strain evidence="1">HYR1</strain>
    </source>
</reference>
<protein>
    <submittedName>
        <fullName evidence="1">Uncharacterized protein</fullName>
    </submittedName>
</protein>
<sequence>MNDFHIGVFKKKNNCSIKYKLEFNHQAIENFKKAQRSFFSILFLPSKSNPNPCPVSMALFDKKKILTFLLVKNDNLIANVTWTLVKLNQISRFQTCQKYFKYDGRVDKFPVKT</sequence>
<evidence type="ECO:0000313" key="2">
    <source>
        <dbReference type="Proteomes" id="UP000276133"/>
    </source>
</evidence>
<proteinExistence type="predicted"/>
<dbReference type="EMBL" id="REGN01002660">
    <property type="protein sequence ID" value="RNA26855.1"/>
    <property type="molecule type" value="Genomic_DNA"/>
</dbReference>
<name>A0A3M7RU38_BRAPC</name>